<evidence type="ECO:0000313" key="3">
    <source>
        <dbReference type="Proteomes" id="UP001190700"/>
    </source>
</evidence>
<dbReference type="EMBL" id="LGRX02014240">
    <property type="protein sequence ID" value="KAK3264952.1"/>
    <property type="molecule type" value="Genomic_DNA"/>
</dbReference>
<evidence type="ECO:0000256" key="1">
    <source>
        <dbReference type="SAM" id="Phobius"/>
    </source>
</evidence>
<evidence type="ECO:0000313" key="2">
    <source>
        <dbReference type="EMBL" id="KAK3264952.1"/>
    </source>
</evidence>
<dbReference type="Proteomes" id="UP001190700">
    <property type="component" value="Unassembled WGS sequence"/>
</dbReference>
<keyword evidence="3" id="KW-1185">Reference proteome</keyword>
<protein>
    <submittedName>
        <fullName evidence="2">Uncharacterized protein</fullName>
    </submittedName>
</protein>
<organism evidence="2 3">
    <name type="scientific">Cymbomonas tetramitiformis</name>
    <dbReference type="NCBI Taxonomy" id="36881"/>
    <lineage>
        <taxon>Eukaryota</taxon>
        <taxon>Viridiplantae</taxon>
        <taxon>Chlorophyta</taxon>
        <taxon>Pyramimonadophyceae</taxon>
        <taxon>Pyramimonadales</taxon>
        <taxon>Pyramimonadaceae</taxon>
        <taxon>Cymbomonas</taxon>
    </lineage>
</organism>
<feature type="transmembrane region" description="Helical" evidence="1">
    <location>
        <begin position="176"/>
        <end position="197"/>
    </location>
</feature>
<gene>
    <name evidence="2" type="ORF">CYMTET_26336</name>
</gene>
<comment type="caution">
    <text evidence="2">The sequence shown here is derived from an EMBL/GenBank/DDBJ whole genome shotgun (WGS) entry which is preliminary data.</text>
</comment>
<sequence length="654" mass="73191">MAKSLKRAFTRVEREYAFSKNRYICCEADAEVKIKVLTPASPPEHIQLVSLETRDGEGPTGAVLGTHYGPKVKTLVGASDKAGEIEYAIGLFNREEVEERTEFYVDIVDRSTGQALATTKVIITDKKTAFGLVCYAIYSNKLYQLIQVAAAWAAIFTPQFIVLFDNASGDVRNDTLQLFLYFAALMFIFDITLQIIVRPRAYLFTSMMFMDIVALIGVLLLFDWMIWWYLSNDLTGSDLWYYAQQVWVNSHILRTMKLGSLLGNFAGLLFSAVNKLSAIASALKVGTTSNKVEGLDEEEAADKAQTDKAAAEKAHAANVKTLALIEVLTNNVMAFMVIMVISVLLIFAGHSDPQDTSLLMLSVFHGTDEYWPSLFVYAWPTEDESLPSTLLSLEELKEKTKLVLLVVNGFIEWDMTDNLTASDGSGSFYGEQFFETLYRADAGCPVDQEELQDAFAKTELLTPQGRLKELRDPWEMKFAAYAYYGMTCENGTINYEELRECKSNFHAGILELESEHCWTMSVFDTKERMVAMATECLIMLPVMLLILLFGIYLIIQDLALQLLLPLIRIAGLAQVVNKAVLEFNEPLQEVIDKKLAEDTSVKKDGKDVLKETFNNFSTLLTPKHSVVEVEEAAPMTQAELEASDANPCPPPFLM</sequence>
<reference evidence="2 3" key="1">
    <citation type="journal article" date="2015" name="Genome Biol. Evol.">
        <title>Comparative Genomics of a Bacterivorous Green Alga Reveals Evolutionary Causalities and Consequences of Phago-Mixotrophic Mode of Nutrition.</title>
        <authorList>
            <person name="Burns J.A."/>
            <person name="Paasch A."/>
            <person name="Narechania A."/>
            <person name="Kim E."/>
        </authorList>
    </citation>
    <scope>NUCLEOTIDE SEQUENCE [LARGE SCALE GENOMIC DNA]</scope>
    <source>
        <strain evidence="2 3">PLY_AMNH</strain>
    </source>
</reference>
<feature type="transmembrane region" description="Helical" evidence="1">
    <location>
        <begin position="209"/>
        <end position="230"/>
    </location>
</feature>
<accession>A0AAE0FRW5</accession>
<feature type="transmembrane region" description="Helical" evidence="1">
    <location>
        <begin position="145"/>
        <end position="164"/>
    </location>
</feature>
<feature type="transmembrane region" description="Helical" evidence="1">
    <location>
        <begin position="332"/>
        <end position="350"/>
    </location>
</feature>
<dbReference type="AlphaFoldDB" id="A0AAE0FRW5"/>
<proteinExistence type="predicted"/>
<keyword evidence="1" id="KW-0472">Membrane</keyword>
<name>A0AAE0FRW5_9CHLO</name>
<feature type="transmembrane region" description="Helical" evidence="1">
    <location>
        <begin position="536"/>
        <end position="555"/>
    </location>
</feature>
<feature type="non-terminal residue" evidence="2">
    <location>
        <position position="654"/>
    </location>
</feature>
<keyword evidence="1" id="KW-1133">Transmembrane helix</keyword>
<keyword evidence="1" id="KW-0812">Transmembrane</keyword>